<organism evidence="3">
    <name type="scientific">Emiliania huxleyi</name>
    <name type="common">Coccolithophore</name>
    <name type="synonym">Pontosphaera huxleyi</name>
    <dbReference type="NCBI Taxonomy" id="2903"/>
    <lineage>
        <taxon>Eukaryota</taxon>
        <taxon>Haptista</taxon>
        <taxon>Haptophyta</taxon>
        <taxon>Prymnesiophyceae</taxon>
        <taxon>Isochrysidales</taxon>
        <taxon>Noelaerhabdaceae</taxon>
        <taxon>Emiliania</taxon>
    </lineage>
</organism>
<keyword evidence="2" id="KW-0732">Signal</keyword>
<name>R1BBT7_EMIHU</name>
<dbReference type="GeneID" id="17253206"/>
<feature type="non-terminal residue" evidence="3">
    <location>
        <position position="1"/>
    </location>
</feature>
<feature type="signal peptide" evidence="2">
    <location>
        <begin position="1"/>
        <end position="19"/>
    </location>
</feature>
<feature type="compositionally biased region" description="Basic residues" evidence="1">
    <location>
        <begin position="50"/>
        <end position="64"/>
    </location>
</feature>
<proteinExistence type="predicted"/>
<dbReference type="HOGENOM" id="CLU_2581127_0_0_1"/>
<sequence>SYAYGVWVGVAAAVCAAAAGPPPAPAPPSALPRRPPLPGRDHAVGGGQLHSRRRHRRQRPRRRLASSNGVFINDPKGLFILR</sequence>
<feature type="chain" id="PRO_5009974843" evidence="2">
    <location>
        <begin position="20"/>
        <end position="82"/>
    </location>
</feature>
<evidence type="ECO:0000256" key="1">
    <source>
        <dbReference type="SAM" id="MobiDB-lite"/>
    </source>
</evidence>
<evidence type="ECO:0000256" key="2">
    <source>
        <dbReference type="SAM" id="SignalP"/>
    </source>
</evidence>
<dbReference type="AlphaFoldDB" id="R1BBT7"/>
<feature type="compositionally biased region" description="Pro residues" evidence="1">
    <location>
        <begin position="20"/>
        <end position="38"/>
    </location>
</feature>
<feature type="non-terminal residue" evidence="3">
    <location>
        <position position="82"/>
    </location>
</feature>
<evidence type="ECO:0000313" key="3">
    <source>
        <dbReference type="EMBL" id="EOD07203.1"/>
    </source>
</evidence>
<protein>
    <submittedName>
        <fullName evidence="3">Uncharacterized protein</fullName>
    </submittedName>
</protein>
<gene>
    <name evidence="3" type="ORF">EMIHUDRAFT_350863</name>
</gene>
<dbReference type="RefSeq" id="XP_005759632.1">
    <property type="nucleotide sequence ID" value="XM_005759575.1"/>
</dbReference>
<accession>R1BBT7</accession>
<reference evidence="3" key="1">
    <citation type="submission" date="2012-07" db="EMBL/GenBank/DDBJ databases">
        <title>Genome variability drives Emilianias global distribution.</title>
        <authorList>
            <consortium name="DOE Joint Genome Institute"/>
            <person name="Read B."/>
            <person name="Kegel J."/>
            <person name="Klute M."/>
            <person name="Kuo A."/>
            <person name="Lefebvre S.C."/>
            <person name="Maumus F."/>
            <person name="Mayer C."/>
            <person name="Miller J."/>
            <person name="Allen A."/>
            <person name="Bidle K."/>
            <person name="Borodovsky M."/>
            <person name="Bowler C."/>
            <person name="Brownlee C."/>
            <person name="Claverie J.-M."/>
            <person name="Cock M."/>
            <person name="De Vargas C."/>
            <person name="Elias M."/>
            <person name="Frickenhaus S."/>
            <person name="Gladyshev V.N."/>
            <person name="Gonzalez K."/>
            <person name="Guda C."/>
            <person name="Hadaegh A."/>
            <person name="Herman E."/>
            <person name="Iglesias-Rodriguez D."/>
            <person name="Jones B."/>
            <person name="Lawson T."/>
            <person name="Leese F."/>
            <person name="Lin Y.-C."/>
            <person name="Lindquist E."/>
            <person name="Lobanov A."/>
            <person name="Lucas S."/>
            <person name="Malik S.-H.B."/>
            <person name="Marsh M.E."/>
            <person name="Mock T."/>
            <person name="Monier A."/>
            <person name="Moreau H."/>
            <person name="Mueller-Roeber B."/>
            <person name="Napier J."/>
            <person name="Ogata H."/>
            <person name="Parker M."/>
            <person name="Probert I."/>
            <person name="Quesneville H."/>
            <person name="Raines C."/>
            <person name="Rensing S."/>
            <person name="Riano-Pachon D.M."/>
            <person name="Richier S."/>
            <person name="Rokitta S."/>
            <person name="Salamov A."/>
            <person name="Sarno A.F."/>
            <person name="Schmutz J."/>
            <person name="Schroeder D."/>
            <person name="Shiraiwa Y."/>
            <person name="Soanes D.M."/>
            <person name="Valentin K."/>
            <person name="Van Der Giezen M."/>
            <person name="Van Der Peer Y."/>
            <person name="Vardi A."/>
            <person name="Verret F."/>
            <person name="Von Dassow P."/>
            <person name="Wheeler G."/>
            <person name="Williams B."/>
            <person name="Wilson W."/>
            <person name="Wolfe G."/>
            <person name="Wurch L.L."/>
            <person name="Young J."/>
            <person name="Dacks J.B."/>
            <person name="Delwiche C.F."/>
            <person name="Dyhrman S."/>
            <person name="Glockner G."/>
            <person name="John U."/>
            <person name="Richards T."/>
            <person name="Worden A.Z."/>
            <person name="Zhang X."/>
            <person name="Grigoriev I.V."/>
        </authorList>
    </citation>
    <scope>NUCLEOTIDE SEQUENCE</scope>
    <source>
        <strain evidence="3">CCMP1516</strain>
    </source>
</reference>
<dbReference type="KEGG" id="ehx:EMIHUDRAFT_350863"/>
<feature type="region of interest" description="Disordered" evidence="1">
    <location>
        <begin position="18"/>
        <end position="69"/>
    </location>
</feature>
<dbReference type="EMBL" id="KB869421">
    <property type="protein sequence ID" value="EOD07203.1"/>
    <property type="molecule type" value="Genomic_DNA"/>
</dbReference>